<sequence>MNIVNRFLILTIIVGSLFSCAWYKGPEPSAVDSSGTSLDGSSLGESGSNTISLLKSGENSGGNFADDGGNFETTDFDNVT</sequence>
<feature type="compositionally biased region" description="Polar residues" evidence="1">
    <location>
        <begin position="71"/>
        <end position="80"/>
    </location>
</feature>
<dbReference type="Proteomes" id="UP000251120">
    <property type="component" value="Chromosome"/>
</dbReference>
<keyword evidence="5" id="KW-1185">Reference proteome</keyword>
<organism evidence="2 4">
    <name type="scientific">Francisella adeliensis</name>
    <dbReference type="NCBI Taxonomy" id="2007306"/>
    <lineage>
        <taxon>Bacteria</taxon>
        <taxon>Pseudomonadati</taxon>
        <taxon>Pseudomonadota</taxon>
        <taxon>Gammaproteobacteria</taxon>
        <taxon>Thiotrichales</taxon>
        <taxon>Francisellaceae</taxon>
        <taxon>Francisella</taxon>
    </lineage>
</organism>
<protein>
    <recommendedName>
        <fullName evidence="6">Lipoprotein</fullName>
    </recommendedName>
</protein>
<feature type="region of interest" description="Disordered" evidence="1">
    <location>
        <begin position="27"/>
        <end position="80"/>
    </location>
</feature>
<evidence type="ECO:0000313" key="5">
    <source>
        <dbReference type="Proteomes" id="UP000681131"/>
    </source>
</evidence>
<reference evidence="3 5" key="2">
    <citation type="submission" date="2019-08" db="EMBL/GenBank/DDBJ databases">
        <title>Complete genome sequences of Francisella adeliensis (FSC1325 and FSC1326).</title>
        <authorList>
            <person name="Ohrman C."/>
            <person name="Uneklint I."/>
            <person name="Vallesi A."/>
            <person name="Karlsson L."/>
            <person name="Sjodin A."/>
        </authorList>
    </citation>
    <scope>NUCLEOTIDE SEQUENCE [LARGE SCALE GENOMIC DNA]</scope>
    <source>
        <strain evidence="3 5">FSC1325</strain>
    </source>
</reference>
<gene>
    <name evidence="2" type="ORF">CDH04_01250</name>
    <name evidence="3" type="ORF">FZC43_01250</name>
</gene>
<dbReference type="PROSITE" id="PS51257">
    <property type="entry name" value="PROKAR_LIPOPROTEIN"/>
    <property type="match status" value="1"/>
</dbReference>
<evidence type="ECO:0000313" key="4">
    <source>
        <dbReference type="Proteomes" id="UP000251120"/>
    </source>
</evidence>
<feature type="compositionally biased region" description="Low complexity" evidence="1">
    <location>
        <begin position="32"/>
        <end position="48"/>
    </location>
</feature>
<evidence type="ECO:0000256" key="1">
    <source>
        <dbReference type="SAM" id="MobiDB-lite"/>
    </source>
</evidence>
<dbReference type="EMBL" id="CP021781">
    <property type="protein sequence ID" value="AXA33127.1"/>
    <property type="molecule type" value="Genomic_DNA"/>
</dbReference>
<dbReference type="AlphaFoldDB" id="A0A2Z4XWA7"/>
<name>A0A2Z4XWA7_9GAMM</name>
<evidence type="ECO:0000313" key="2">
    <source>
        <dbReference type="EMBL" id="AXA33127.1"/>
    </source>
</evidence>
<proteinExistence type="predicted"/>
<dbReference type="EMBL" id="CP043424">
    <property type="protein sequence ID" value="QIW11356.1"/>
    <property type="molecule type" value="Genomic_DNA"/>
</dbReference>
<dbReference type="Proteomes" id="UP000681131">
    <property type="component" value="Chromosome"/>
</dbReference>
<dbReference type="RefSeq" id="WP_112869301.1">
    <property type="nucleotide sequence ID" value="NZ_CP021781.1"/>
</dbReference>
<accession>A0A2Z4XWA7</accession>
<evidence type="ECO:0000313" key="3">
    <source>
        <dbReference type="EMBL" id="QIW11356.1"/>
    </source>
</evidence>
<evidence type="ECO:0008006" key="6">
    <source>
        <dbReference type="Google" id="ProtNLM"/>
    </source>
</evidence>
<feature type="compositionally biased region" description="Polar residues" evidence="1">
    <location>
        <begin position="49"/>
        <end position="62"/>
    </location>
</feature>
<dbReference type="OrthoDB" id="5605019at2"/>
<reference evidence="2 4" key="1">
    <citation type="submission" date="2017-06" db="EMBL/GenBank/DDBJ databases">
        <title>Complete genome of Francisella adeliensis.</title>
        <authorList>
            <person name="Vallesi A."/>
            <person name="Sjodin A."/>
        </authorList>
    </citation>
    <scope>NUCLEOTIDE SEQUENCE [LARGE SCALE GENOMIC DNA]</scope>
    <source>
        <strain evidence="2 4">FDC440</strain>
    </source>
</reference>
<dbReference type="KEGG" id="fad:CDH04_01250"/>